<evidence type="ECO:0000313" key="2">
    <source>
        <dbReference type="Proteomes" id="UP000658225"/>
    </source>
</evidence>
<proteinExistence type="predicted"/>
<reference evidence="1" key="1">
    <citation type="submission" date="2020-10" db="EMBL/GenBank/DDBJ databases">
        <title>Genomic Encyclopedia of Type Strains, Phase IV (KMG-IV): sequencing the most valuable type-strain genomes for metagenomic binning, comparative biology and taxonomic classification.</title>
        <authorList>
            <person name="Goeker M."/>
        </authorList>
    </citation>
    <scope>NUCLEOTIDE SEQUENCE</scope>
    <source>
        <strain evidence="1">DSM 13886</strain>
    </source>
</reference>
<organism evidence="1 2">
    <name type="scientific">Sporosarcina limicola</name>
    <dbReference type="NCBI Taxonomy" id="34101"/>
    <lineage>
        <taxon>Bacteria</taxon>
        <taxon>Bacillati</taxon>
        <taxon>Bacillota</taxon>
        <taxon>Bacilli</taxon>
        <taxon>Bacillales</taxon>
        <taxon>Caryophanaceae</taxon>
        <taxon>Sporosarcina</taxon>
    </lineage>
</organism>
<comment type="caution">
    <text evidence="1">The sequence shown here is derived from an EMBL/GenBank/DDBJ whole genome shotgun (WGS) entry which is preliminary data.</text>
</comment>
<gene>
    <name evidence="1" type="ORF">H4683_003359</name>
</gene>
<dbReference type="RefSeq" id="WP_192599897.1">
    <property type="nucleotide sequence ID" value="NZ_JADBEL010000023.1"/>
</dbReference>
<keyword evidence="2" id="KW-1185">Reference proteome</keyword>
<dbReference type="AlphaFoldDB" id="A0A927MLN6"/>
<accession>A0A927MLN6</accession>
<sequence>MKHEKKVEEMLATLDFKITELEREMPNPNRIALSKIRDTKEWIPLLDKYNTIEVISGVETIAQINAPDLVPHLIQKIKQLQKELTNAQLNGLYGDRAHEVQPLSGEKLAITATDYLDELLKIKGSKVDDR</sequence>
<dbReference type="Proteomes" id="UP000658225">
    <property type="component" value="Unassembled WGS sequence"/>
</dbReference>
<evidence type="ECO:0000313" key="1">
    <source>
        <dbReference type="EMBL" id="MBE1556236.1"/>
    </source>
</evidence>
<protein>
    <submittedName>
        <fullName evidence="1">Uncharacterized protein</fullName>
    </submittedName>
</protein>
<dbReference type="EMBL" id="JADBEL010000023">
    <property type="protein sequence ID" value="MBE1556236.1"/>
    <property type="molecule type" value="Genomic_DNA"/>
</dbReference>
<name>A0A927MLN6_9BACL</name>